<sequence length="327" mass="36609">MAFSVRMLSTLSSVTLSQKYPQNIRSFKRPSVLYFPSLSKHHGVFCRTSPWDPSPVTYSPTNDTTSVLAETPNIFETLSSQSDAEAPSTNLAESSPIKQQSILSDMFLKWPMWLLGPALLLATGMVPTLWLPLSSVFLGPNIASLLSLVGLDCIFNLGATLFLLMADSSARSGYLTQSHHSEAPFSYRFWNVVAVIAGLVTPLLVLFGSNKGSFFLQPQMTFIPFMVLFGPYLLLLSVQVLTEMLTWHWKSPVWLVTPVVYEGYRILQLMRALKLGAEISAPAWTLHTIRGLVCWWVFILGVQLMRVVWFAGFSVWKRLQDPAPRND</sequence>
<keyword evidence="1" id="KW-1133">Transmembrane helix</keyword>
<name>A0AAN7M4N0_TRANT</name>
<dbReference type="PANTHER" id="PTHR33918">
    <property type="entry name" value="OS01G0704200 PROTEIN"/>
    <property type="match status" value="1"/>
</dbReference>
<dbReference type="Proteomes" id="UP001346149">
    <property type="component" value="Unassembled WGS sequence"/>
</dbReference>
<feature type="transmembrane region" description="Helical" evidence="1">
    <location>
        <begin position="293"/>
        <end position="316"/>
    </location>
</feature>
<evidence type="ECO:0008006" key="4">
    <source>
        <dbReference type="Google" id="ProtNLM"/>
    </source>
</evidence>
<keyword evidence="1" id="KW-0472">Membrane</keyword>
<accession>A0AAN7M4N0</accession>
<feature type="transmembrane region" description="Helical" evidence="1">
    <location>
        <begin position="187"/>
        <end position="209"/>
    </location>
</feature>
<feature type="transmembrane region" description="Helical" evidence="1">
    <location>
        <begin position="221"/>
        <end position="241"/>
    </location>
</feature>
<gene>
    <name evidence="2" type="ORF">SAY86_031010</name>
</gene>
<dbReference type="PANTHER" id="PTHR33918:SF3">
    <property type="entry name" value="CYTOCHROME P450 FAMILY PROTEIN"/>
    <property type="match status" value="1"/>
</dbReference>
<dbReference type="AlphaFoldDB" id="A0AAN7M4N0"/>
<protein>
    <recommendedName>
        <fullName evidence="4">Transmembrane protein</fullName>
    </recommendedName>
</protein>
<feature type="transmembrane region" description="Helical" evidence="1">
    <location>
        <begin position="110"/>
        <end position="130"/>
    </location>
</feature>
<dbReference type="EMBL" id="JAXQNO010000005">
    <property type="protein sequence ID" value="KAK4798684.1"/>
    <property type="molecule type" value="Genomic_DNA"/>
</dbReference>
<keyword evidence="3" id="KW-1185">Reference proteome</keyword>
<evidence type="ECO:0000256" key="1">
    <source>
        <dbReference type="SAM" id="Phobius"/>
    </source>
</evidence>
<reference evidence="2 3" key="1">
    <citation type="journal article" date="2023" name="Hortic Res">
        <title>Pangenome of water caltrop reveals structural variations and asymmetric subgenome divergence after allopolyploidization.</title>
        <authorList>
            <person name="Zhang X."/>
            <person name="Chen Y."/>
            <person name="Wang L."/>
            <person name="Yuan Y."/>
            <person name="Fang M."/>
            <person name="Shi L."/>
            <person name="Lu R."/>
            <person name="Comes H.P."/>
            <person name="Ma Y."/>
            <person name="Chen Y."/>
            <person name="Huang G."/>
            <person name="Zhou Y."/>
            <person name="Zheng Z."/>
            <person name="Qiu Y."/>
        </authorList>
    </citation>
    <scope>NUCLEOTIDE SEQUENCE [LARGE SCALE GENOMIC DNA]</scope>
    <source>
        <strain evidence="2">F231</strain>
    </source>
</reference>
<comment type="caution">
    <text evidence="2">The sequence shown here is derived from an EMBL/GenBank/DDBJ whole genome shotgun (WGS) entry which is preliminary data.</text>
</comment>
<proteinExistence type="predicted"/>
<evidence type="ECO:0000313" key="2">
    <source>
        <dbReference type="EMBL" id="KAK4798684.1"/>
    </source>
</evidence>
<organism evidence="2 3">
    <name type="scientific">Trapa natans</name>
    <name type="common">Water chestnut</name>
    <dbReference type="NCBI Taxonomy" id="22666"/>
    <lineage>
        <taxon>Eukaryota</taxon>
        <taxon>Viridiplantae</taxon>
        <taxon>Streptophyta</taxon>
        <taxon>Embryophyta</taxon>
        <taxon>Tracheophyta</taxon>
        <taxon>Spermatophyta</taxon>
        <taxon>Magnoliopsida</taxon>
        <taxon>eudicotyledons</taxon>
        <taxon>Gunneridae</taxon>
        <taxon>Pentapetalae</taxon>
        <taxon>rosids</taxon>
        <taxon>malvids</taxon>
        <taxon>Myrtales</taxon>
        <taxon>Lythraceae</taxon>
        <taxon>Trapa</taxon>
    </lineage>
</organism>
<keyword evidence="1" id="KW-0812">Transmembrane</keyword>
<evidence type="ECO:0000313" key="3">
    <source>
        <dbReference type="Proteomes" id="UP001346149"/>
    </source>
</evidence>
<feature type="transmembrane region" description="Helical" evidence="1">
    <location>
        <begin position="142"/>
        <end position="166"/>
    </location>
</feature>